<dbReference type="Gene3D" id="3.20.20.150">
    <property type="entry name" value="Divalent-metal-dependent TIM barrel enzymes"/>
    <property type="match status" value="1"/>
</dbReference>
<evidence type="ECO:0000259" key="1">
    <source>
        <dbReference type="Pfam" id="PF01261"/>
    </source>
</evidence>
<dbReference type="EMBL" id="CAAHFG010000001">
    <property type="protein sequence ID" value="VGO14023.1"/>
    <property type="molecule type" value="Genomic_DNA"/>
</dbReference>
<dbReference type="InterPro" id="IPR013022">
    <property type="entry name" value="Xyl_isomerase-like_TIM-brl"/>
</dbReference>
<evidence type="ECO:0000313" key="3">
    <source>
        <dbReference type="Proteomes" id="UP000366872"/>
    </source>
</evidence>
<dbReference type="InterPro" id="IPR036237">
    <property type="entry name" value="Xyl_isomerase-like_sf"/>
</dbReference>
<dbReference type="Pfam" id="PF01261">
    <property type="entry name" value="AP_endonuc_2"/>
    <property type="match status" value="1"/>
</dbReference>
<evidence type="ECO:0000313" key="2">
    <source>
        <dbReference type="EMBL" id="VGO14023.1"/>
    </source>
</evidence>
<dbReference type="PANTHER" id="PTHR12110:SF41">
    <property type="entry name" value="INOSOSE DEHYDRATASE"/>
    <property type="match status" value="1"/>
</dbReference>
<dbReference type="PANTHER" id="PTHR12110">
    <property type="entry name" value="HYDROXYPYRUVATE ISOMERASE"/>
    <property type="match status" value="1"/>
</dbReference>
<dbReference type="RefSeq" id="WP_136079549.1">
    <property type="nucleotide sequence ID" value="NZ_CAAHFG010000001.1"/>
</dbReference>
<accession>A0A6C2U298</accession>
<name>A0A6C2U298_PONDE</name>
<protein>
    <recommendedName>
        <fullName evidence="1">Xylose isomerase-like TIM barrel domain-containing protein</fullName>
    </recommendedName>
</protein>
<sequence>MKIGCFALVQPFLPVAEQLKLIKEMGIDYADVTDNHDGGSLGAEYGFAETVSLDSHPAKIKAMAAEAGVELTAFCAHANLLDPVSPDVYSTHQIIKAVRLAAESGIDHVITTEGDPKTEFGHNLSPEERIFAITERLHVPIQWAEELGVKLLIEPHGIVTDSVDQMEKLLDKLGHEETVGICLDTGNSWLGGAEPIDYVKRFGTRIQHVHWKDMSEVWVEKRGTMYGCGMAVIPLGDGVVDIPAIVNELKSVGFNGATTLEIAGEENVKISIERLRTWIG</sequence>
<keyword evidence="3" id="KW-1185">Reference proteome</keyword>
<proteinExistence type="predicted"/>
<feature type="domain" description="Xylose isomerase-like TIM barrel" evidence="1">
    <location>
        <begin position="20"/>
        <end position="277"/>
    </location>
</feature>
<dbReference type="Proteomes" id="UP000366872">
    <property type="component" value="Unassembled WGS sequence"/>
</dbReference>
<dbReference type="SUPFAM" id="SSF51658">
    <property type="entry name" value="Xylose isomerase-like"/>
    <property type="match status" value="1"/>
</dbReference>
<organism evidence="2 3">
    <name type="scientific">Pontiella desulfatans</name>
    <dbReference type="NCBI Taxonomy" id="2750659"/>
    <lineage>
        <taxon>Bacteria</taxon>
        <taxon>Pseudomonadati</taxon>
        <taxon>Kiritimatiellota</taxon>
        <taxon>Kiritimatiellia</taxon>
        <taxon>Kiritimatiellales</taxon>
        <taxon>Pontiellaceae</taxon>
        <taxon>Pontiella</taxon>
    </lineage>
</organism>
<dbReference type="InterPro" id="IPR050312">
    <property type="entry name" value="IolE/XylAMocC-like"/>
</dbReference>
<gene>
    <name evidence="2" type="ORF">PDESU_02580</name>
</gene>
<reference evidence="2 3" key="1">
    <citation type="submission" date="2019-04" db="EMBL/GenBank/DDBJ databases">
        <authorList>
            <person name="Van Vliet M D."/>
        </authorList>
    </citation>
    <scope>NUCLEOTIDE SEQUENCE [LARGE SCALE GENOMIC DNA]</scope>
    <source>
        <strain evidence="2 3">F1</strain>
    </source>
</reference>
<dbReference type="AlphaFoldDB" id="A0A6C2U298"/>